<keyword evidence="1" id="KW-0472">Membrane</keyword>
<evidence type="ECO:0000256" key="1">
    <source>
        <dbReference type="SAM" id="Phobius"/>
    </source>
</evidence>
<keyword evidence="4" id="KW-1185">Reference proteome</keyword>
<feature type="transmembrane region" description="Helical" evidence="1">
    <location>
        <begin position="221"/>
        <end position="241"/>
    </location>
</feature>
<feature type="transmembrane region" description="Helical" evidence="1">
    <location>
        <begin position="50"/>
        <end position="68"/>
    </location>
</feature>
<keyword evidence="1" id="KW-0812">Transmembrane</keyword>
<dbReference type="Proteomes" id="UP000466535">
    <property type="component" value="Unassembled WGS sequence"/>
</dbReference>
<feature type="transmembrane region" description="Helical" evidence="1">
    <location>
        <begin position="6"/>
        <end position="29"/>
    </location>
</feature>
<organism evidence="3 4">
    <name type="scientific">Halovenus carboxidivorans</name>
    <dbReference type="NCBI Taxonomy" id="2692199"/>
    <lineage>
        <taxon>Archaea</taxon>
        <taxon>Methanobacteriati</taxon>
        <taxon>Methanobacteriota</taxon>
        <taxon>Stenosarchaea group</taxon>
        <taxon>Halobacteria</taxon>
        <taxon>Halobacteriales</taxon>
        <taxon>Haloarculaceae</taxon>
        <taxon>Halovenus</taxon>
    </lineage>
</organism>
<evidence type="ECO:0000313" key="3">
    <source>
        <dbReference type="EMBL" id="MXR50546.1"/>
    </source>
</evidence>
<keyword evidence="1" id="KW-1133">Transmembrane helix</keyword>
<dbReference type="InterPro" id="IPR000326">
    <property type="entry name" value="PAP2/HPO"/>
</dbReference>
<evidence type="ECO:0000259" key="2">
    <source>
        <dbReference type="SMART" id="SM00014"/>
    </source>
</evidence>
<comment type="caution">
    <text evidence="3">The sequence shown here is derived from an EMBL/GenBank/DDBJ whole genome shotgun (WGS) entry which is preliminary data.</text>
</comment>
<feature type="transmembrane region" description="Helical" evidence="1">
    <location>
        <begin position="109"/>
        <end position="130"/>
    </location>
</feature>
<feature type="domain" description="Phosphatidic acid phosphatase type 2/haloperoxidase" evidence="2">
    <location>
        <begin position="154"/>
        <end position="262"/>
    </location>
</feature>
<gene>
    <name evidence="3" type="ORF">GRX03_02845</name>
</gene>
<proteinExistence type="predicted"/>
<dbReference type="InterPro" id="IPR026841">
    <property type="entry name" value="Aur1/Ipt1"/>
</dbReference>
<dbReference type="GO" id="GO:0016020">
    <property type="term" value="C:membrane"/>
    <property type="evidence" value="ECO:0007669"/>
    <property type="project" value="UniProtKB-SubCell"/>
</dbReference>
<dbReference type="AlphaFoldDB" id="A0A6B0T2S6"/>
<dbReference type="EMBL" id="WUUT01000001">
    <property type="protein sequence ID" value="MXR50546.1"/>
    <property type="molecule type" value="Genomic_DNA"/>
</dbReference>
<dbReference type="Pfam" id="PF14378">
    <property type="entry name" value="PAP2_3"/>
    <property type="match status" value="1"/>
</dbReference>
<reference evidence="3 4" key="1">
    <citation type="submission" date="2019-12" db="EMBL/GenBank/DDBJ databases">
        <title>Isolation and characterization of three novel carbon monoxide-oxidizing members of Halobacteria from salione crusts and soils.</title>
        <authorList>
            <person name="Myers M.R."/>
            <person name="King G.M."/>
        </authorList>
    </citation>
    <scope>NUCLEOTIDE SEQUENCE [LARGE SCALE GENOMIC DNA]</scope>
    <source>
        <strain evidence="3 4">WSH3</strain>
    </source>
</reference>
<dbReference type="RefSeq" id="WP_159762667.1">
    <property type="nucleotide sequence ID" value="NZ_WUUT01000001.1"/>
</dbReference>
<dbReference type="InterPro" id="IPR036938">
    <property type="entry name" value="PAP2/HPO_sf"/>
</dbReference>
<dbReference type="Gene3D" id="1.20.144.10">
    <property type="entry name" value="Phosphatidic acid phosphatase type 2/haloperoxidase"/>
    <property type="match status" value="1"/>
</dbReference>
<feature type="transmembrane region" description="Helical" evidence="1">
    <location>
        <begin position="195"/>
        <end position="214"/>
    </location>
</feature>
<protein>
    <submittedName>
        <fullName evidence="3">Phosphatase PAP2 family protein</fullName>
    </submittedName>
</protein>
<dbReference type="SUPFAM" id="SSF48317">
    <property type="entry name" value="Acid phosphatase/Vanadium-dependent haloperoxidase"/>
    <property type="match status" value="1"/>
</dbReference>
<evidence type="ECO:0000313" key="4">
    <source>
        <dbReference type="Proteomes" id="UP000466535"/>
    </source>
</evidence>
<dbReference type="SMART" id="SM00014">
    <property type="entry name" value="acidPPc"/>
    <property type="match status" value="1"/>
</dbReference>
<name>A0A6B0T2S6_9EURY</name>
<sequence>MVVPPVVVVASVFVVVVAALLVATLVLCVGSARLRELSTSPKLLRSRVRAVSPYAGLLAAVFGARMVFREQFWALSEAIGYQMTGVFYAIEGDLAAQVQTLIPDIAAPYFASVYMFGYALVVIAPLVLYLFADSLRHLKTVLLAYTINYAVATVLYTLVIARGPRIASSSTQGIIQEFFPYFTLLTGQVNSPRNVFPSLHTSLAVTVLVVAVLTRNEFPRWLSLTTVLTTSIVVSTVYLGIHWFIDLAAGVCLAVASVWLAHQLNGRAGSQRQDETISTATE</sequence>
<dbReference type="OrthoDB" id="329477at2157"/>
<feature type="transmembrane region" description="Helical" evidence="1">
    <location>
        <begin position="142"/>
        <end position="161"/>
    </location>
</feature>
<accession>A0A6B0T2S6</accession>
<feature type="transmembrane region" description="Helical" evidence="1">
    <location>
        <begin position="247"/>
        <end position="264"/>
    </location>
</feature>